<feature type="domain" description="Integral membrane bound transporter" evidence="8">
    <location>
        <begin position="134"/>
        <end position="208"/>
    </location>
</feature>
<evidence type="ECO:0000259" key="8">
    <source>
        <dbReference type="Pfam" id="PF13515"/>
    </source>
</evidence>
<organism evidence="9 10">
    <name type="scientific">Vreelandella olivaria</name>
    <dbReference type="NCBI Taxonomy" id="390919"/>
    <lineage>
        <taxon>Bacteria</taxon>
        <taxon>Pseudomonadati</taxon>
        <taxon>Pseudomonadota</taxon>
        <taxon>Gammaproteobacteria</taxon>
        <taxon>Oceanospirillales</taxon>
        <taxon>Halomonadaceae</taxon>
        <taxon>Vreelandella</taxon>
    </lineage>
</organism>
<evidence type="ECO:0000259" key="7">
    <source>
        <dbReference type="Pfam" id="PF12805"/>
    </source>
</evidence>
<evidence type="ECO:0000313" key="9">
    <source>
        <dbReference type="EMBL" id="BBI54796.1"/>
    </source>
</evidence>
<dbReference type="EMBL" id="AP019416">
    <property type="protein sequence ID" value="BBI54796.1"/>
    <property type="molecule type" value="Genomic_DNA"/>
</dbReference>
<proteinExistence type="inferred from homology"/>
<protein>
    <submittedName>
        <fullName evidence="9">Uncharacterized protein</fullName>
    </submittedName>
</protein>
<feature type="domain" description="Integral membrane protein YccS N-terminal" evidence="7">
    <location>
        <begin position="2"/>
        <end position="77"/>
    </location>
</feature>
<comment type="subcellular location">
    <subcellularLocation>
        <location evidence="1">Cell membrane</location>
        <topology evidence="1">Multi-pass membrane protein</topology>
    </subcellularLocation>
</comment>
<dbReference type="InterPro" id="IPR032692">
    <property type="entry name" value="YccS_N"/>
</dbReference>
<dbReference type="PANTHER" id="PTHR30509">
    <property type="entry name" value="P-HYDROXYBENZOIC ACID EFFLUX PUMP SUBUNIT-RELATED"/>
    <property type="match status" value="1"/>
</dbReference>
<dbReference type="PANTHER" id="PTHR30509:SF8">
    <property type="entry name" value="INNER MEMBRANE PROTEIN YCCS"/>
    <property type="match status" value="1"/>
</dbReference>
<evidence type="ECO:0000256" key="2">
    <source>
        <dbReference type="ARBA" id="ARBA00022475"/>
    </source>
</evidence>
<reference evidence="10" key="1">
    <citation type="journal article" date="2019" name="Microbiol. Resour. Announc.">
        <title>Complete Genome Sequence of Halomonas olivaria, a Moderately Halophilic Bacterium Isolated from Olive Processing Effluents, Obtained by Nanopore Sequencing.</title>
        <authorList>
            <person name="Nagata S."/>
            <person name="Ii K.M."/>
            <person name="Tsukimi T."/>
            <person name="Miura M.C."/>
            <person name="Galipon J."/>
            <person name="Arakawa K."/>
        </authorList>
    </citation>
    <scope>NUCLEOTIDE SEQUENCE [LARGE SCALE GENOMIC DNA]</scope>
    <source>
        <strain evidence="10">TYRC17</strain>
    </source>
</reference>
<evidence type="ECO:0000256" key="4">
    <source>
        <dbReference type="ARBA" id="ARBA00022989"/>
    </source>
</evidence>
<keyword evidence="10" id="KW-1185">Reference proteome</keyword>
<sequence>MLFRCQRLLDQQGRSCRQLAKSLLLNRPFDHQQSEEALADLYASIENLRDRGKPEWRPLLYPLSALAENLATLENQLASAHNPGVSDERRDSSLYDRSPSSLLEAWKRVRLNFTLGSPTFRHAVRLSIALMTGYGIMQWIDPEQGFWILLTTLFVCRPNFATTRRFLSQRIMGTVLGLVVGWASISLFPHPLVQSMIAVAAGFPSSLTAKNTMLSLPLPSPCWCCAVSTRWAMALI</sequence>
<keyword evidence="4" id="KW-1133">Transmembrane helix</keyword>
<evidence type="ECO:0000256" key="6">
    <source>
        <dbReference type="ARBA" id="ARBA00043993"/>
    </source>
</evidence>
<dbReference type="Proteomes" id="UP000289555">
    <property type="component" value="Chromosome"/>
</dbReference>
<gene>
    <name evidence="9" type="ORF">HORIV_72170</name>
</gene>
<evidence type="ECO:0000256" key="3">
    <source>
        <dbReference type="ARBA" id="ARBA00022692"/>
    </source>
</evidence>
<dbReference type="Pfam" id="PF12805">
    <property type="entry name" value="FUSC-like"/>
    <property type="match status" value="1"/>
</dbReference>
<accession>A0ABM7GVI2</accession>
<evidence type="ECO:0000256" key="1">
    <source>
        <dbReference type="ARBA" id="ARBA00004651"/>
    </source>
</evidence>
<comment type="similarity">
    <text evidence="6">Belongs to the YccS/YhfK family.</text>
</comment>
<keyword evidence="2" id="KW-1003">Cell membrane</keyword>
<keyword evidence="3" id="KW-0812">Transmembrane</keyword>
<name>A0ABM7GVI2_9GAMM</name>
<evidence type="ECO:0000256" key="5">
    <source>
        <dbReference type="ARBA" id="ARBA00023136"/>
    </source>
</evidence>
<keyword evidence="5" id="KW-0472">Membrane</keyword>
<dbReference type="InterPro" id="IPR049453">
    <property type="entry name" value="Memb_transporter_dom"/>
</dbReference>
<evidence type="ECO:0000313" key="10">
    <source>
        <dbReference type="Proteomes" id="UP000289555"/>
    </source>
</evidence>
<dbReference type="Pfam" id="PF13515">
    <property type="entry name" value="FUSC_2"/>
    <property type="match status" value="1"/>
</dbReference>